<dbReference type="KEGG" id="vg:80832294"/>
<keyword evidence="2" id="KW-1185">Reference proteome</keyword>
<dbReference type="EMBL" id="OP056089">
    <property type="protein sequence ID" value="UYD72139.1"/>
    <property type="molecule type" value="Genomic_DNA"/>
</dbReference>
<dbReference type="GeneID" id="80832294"/>
<dbReference type="RefSeq" id="YP_010845144.1">
    <property type="nucleotide sequence ID" value="NC_079185.1"/>
</dbReference>
<dbReference type="Proteomes" id="UP001163333">
    <property type="component" value="Segment"/>
</dbReference>
<proteinExistence type="predicted"/>
<organism evidence="1 2">
    <name type="scientific">Vibrio phage vB_VpaM_VPs20</name>
    <dbReference type="NCBI Taxonomy" id="2978980"/>
    <lineage>
        <taxon>Viruses</taxon>
        <taxon>Duplodnaviria</taxon>
        <taxon>Heunggongvirae</taxon>
        <taxon>Uroviricota</taxon>
        <taxon>Caudoviricetes</taxon>
        <taxon>Chaseviridae</taxon>
        <taxon>Nefertitivirinae</taxon>
        <taxon>Liaoningvirus</taxon>
        <taxon>Liaoningvirus VPs20</taxon>
    </lineage>
</organism>
<accession>A0A9X9NZ76</accession>
<protein>
    <submittedName>
        <fullName evidence="1">Uncharacterized protein</fullName>
    </submittedName>
</protein>
<evidence type="ECO:0000313" key="1">
    <source>
        <dbReference type="EMBL" id="UYD72139.1"/>
    </source>
</evidence>
<reference evidence="1" key="1">
    <citation type="submission" date="2022-07" db="EMBL/GenBank/DDBJ databases">
        <authorList>
            <person name="Liu S."/>
        </authorList>
    </citation>
    <scope>NUCLEOTIDE SEQUENCE</scope>
</reference>
<sequence length="136" mass="15220">MTTTTTFIIASTSFTSFESAMVAVRAIWAAKNHEMTIEDALIPSIDSETITIEQANSIRVKFYSDKRKENTMNFKTQLEELLIAHTDSFTMEMDVAMHINETATDAEHLEELLIACVDSGTVELEVAENILEQINA</sequence>
<evidence type="ECO:0000313" key="2">
    <source>
        <dbReference type="Proteomes" id="UP001163333"/>
    </source>
</evidence>
<name>A0A9X9NZ76_9CAUD</name>